<evidence type="ECO:0000256" key="2">
    <source>
        <dbReference type="ARBA" id="ARBA00005446"/>
    </source>
</evidence>
<dbReference type="InterPro" id="IPR011545">
    <property type="entry name" value="DEAD/DEAH_box_helicase_dom"/>
</dbReference>
<dbReference type="Gene3D" id="3.90.70.10">
    <property type="entry name" value="Cysteine proteinases"/>
    <property type="match status" value="2"/>
</dbReference>
<dbReference type="InterPro" id="IPR000668">
    <property type="entry name" value="Peptidase_C1A_C"/>
</dbReference>
<dbReference type="SUPFAM" id="SSF52540">
    <property type="entry name" value="P-loop containing nucleoside triphosphate hydrolases"/>
    <property type="match status" value="1"/>
</dbReference>
<evidence type="ECO:0000256" key="6">
    <source>
        <dbReference type="ARBA" id="ARBA00022840"/>
    </source>
</evidence>
<dbReference type="Pfam" id="PF00570">
    <property type="entry name" value="HRDC"/>
    <property type="match status" value="1"/>
</dbReference>
<keyword evidence="3" id="KW-0547">Nucleotide-binding</keyword>
<dbReference type="SUPFAM" id="SSF54001">
    <property type="entry name" value="Cysteine proteinases"/>
    <property type="match status" value="1"/>
</dbReference>
<comment type="catalytic activity">
    <reaction evidence="10">
        <text>Couples ATP hydrolysis with the unwinding of duplex DNA by translocating in the 3'-5' direction.</text>
        <dbReference type="EC" id="5.6.2.4"/>
    </reaction>
</comment>
<evidence type="ECO:0000259" key="16">
    <source>
        <dbReference type="PROSITE" id="PS51192"/>
    </source>
</evidence>
<dbReference type="GO" id="GO:0016818">
    <property type="term" value="F:hydrolase activity, acting on acid anhydrides, in phosphorus-containing anhydrides"/>
    <property type="evidence" value="ECO:0007669"/>
    <property type="project" value="InterPro"/>
</dbReference>
<dbReference type="Gene3D" id="1.10.10.10">
    <property type="entry name" value="Winged helix-like DNA-binding domain superfamily/Winged helix DNA-binding domain"/>
    <property type="match status" value="1"/>
</dbReference>
<dbReference type="GO" id="GO:0000723">
    <property type="term" value="P:telomere maintenance"/>
    <property type="evidence" value="ECO:0007669"/>
    <property type="project" value="TreeGrafter"/>
</dbReference>
<dbReference type="InterPro" id="IPR044876">
    <property type="entry name" value="HRDC_dom_sf"/>
</dbReference>
<keyword evidence="14" id="KW-0732">Signal</keyword>
<dbReference type="InterPro" id="IPR036388">
    <property type="entry name" value="WH-like_DNA-bd_sf"/>
</dbReference>
<name>A0A6G1PFC9_CHAAH</name>
<evidence type="ECO:0000256" key="5">
    <source>
        <dbReference type="ARBA" id="ARBA00022806"/>
    </source>
</evidence>
<keyword evidence="7" id="KW-0238">DNA-binding</keyword>
<dbReference type="PROSITE" id="PS00690">
    <property type="entry name" value="DEAH_ATP_HELICASE"/>
    <property type="match status" value="1"/>
</dbReference>
<evidence type="ECO:0000256" key="7">
    <source>
        <dbReference type="ARBA" id="ARBA00023125"/>
    </source>
</evidence>
<dbReference type="Gene3D" id="1.10.150.80">
    <property type="entry name" value="HRDC domain"/>
    <property type="match status" value="1"/>
</dbReference>
<dbReference type="InterPro" id="IPR001650">
    <property type="entry name" value="Helicase_C-like"/>
</dbReference>
<dbReference type="FunFam" id="3.40.50.300:FF:000537">
    <property type="entry name" value="Bloom syndrome RecQ-like helicase"/>
    <property type="match status" value="1"/>
</dbReference>
<dbReference type="Pfam" id="PF08072">
    <property type="entry name" value="BDHCT"/>
    <property type="match status" value="1"/>
</dbReference>
<evidence type="ECO:0000256" key="13">
    <source>
        <dbReference type="SAM" id="MobiDB-lite"/>
    </source>
</evidence>
<dbReference type="GO" id="GO:0000724">
    <property type="term" value="P:double-strand break repair via homologous recombination"/>
    <property type="evidence" value="ECO:0007669"/>
    <property type="project" value="TreeGrafter"/>
</dbReference>
<feature type="region of interest" description="Disordered" evidence="13">
    <location>
        <begin position="471"/>
        <end position="493"/>
    </location>
</feature>
<dbReference type="InterPro" id="IPR002121">
    <property type="entry name" value="HRDC_dom"/>
</dbReference>
<evidence type="ECO:0000256" key="11">
    <source>
        <dbReference type="ARBA" id="ARBA00034808"/>
    </source>
</evidence>
<reference evidence="19" key="2">
    <citation type="submission" date="2019-02" db="EMBL/GenBank/DDBJ databases">
        <title>Opniocepnalus argus Var Kimnra genome.</title>
        <authorList>
            <person name="Zhou C."/>
            <person name="Xiao S."/>
        </authorList>
    </citation>
    <scope>NUCLEOTIDE SEQUENCE [LARGE SCALE GENOMIC DNA]</scope>
</reference>
<dbReference type="PROSITE" id="PS50967">
    <property type="entry name" value="HRDC"/>
    <property type="match status" value="1"/>
</dbReference>
<evidence type="ECO:0000256" key="12">
    <source>
        <dbReference type="ARBA" id="ARBA00044542"/>
    </source>
</evidence>
<dbReference type="GO" id="GO:0005634">
    <property type="term" value="C:nucleus"/>
    <property type="evidence" value="ECO:0007669"/>
    <property type="project" value="InterPro"/>
</dbReference>
<dbReference type="InterPro" id="IPR013201">
    <property type="entry name" value="Prot_inhib_I29"/>
</dbReference>
<comment type="cofactor">
    <cofactor evidence="1">
        <name>Zn(2+)</name>
        <dbReference type="ChEBI" id="CHEBI:29105"/>
    </cofactor>
</comment>
<feature type="domain" description="HRDC" evidence="15">
    <location>
        <begin position="1334"/>
        <end position="1414"/>
    </location>
</feature>
<dbReference type="Pfam" id="PF00270">
    <property type="entry name" value="DEAD"/>
    <property type="match status" value="1"/>
</dbReference>
<keyword evidence="19" id="KW-1185">Reference proteome</keyword>
<comment type="similarity">
    <text evidence="2">Belongs to the helicase family. RecQ subfamily.</text>
</comment>
<dbReference type="SUPFAM" id="SSF46785">
    <property type="entry name" value="Winged helix' DNA-binding domain"/>
    <property type="match status" value="1"/>
</dbReference>
<dbReference type="CDD" id="cd02248">
    <property type="entry name" value="Peptidase_C1A"/>
    <property type="match status" value="1"/>
</dbReference>
<dbReference type="GO" id="GO:0006260">
    <property type="term" value="P:DNA replication"/>
    <property type="evidence" value="ECO:0007669"/>
    <property type="project" value="InterPro"/>
</dbReference>
<dbReference type="GO" id="GO:0008234">
    <property type="term" value="F:cysteine-type peptidase activity"/>
    <property type="evidence" value="ECO:0007669"/>
    <property type="project" value="InterPro"/>
</dbReference>
<gene>
    <name evidence="18" type="ORF">EXN66_Car004506</name>
</gene>
<dbReference type="InterPro" id="IPR039417">
    <property type="entry name" value="Peptidase_C1A_papain-like"/>
</dbReference>
<feature type="domain" description="Helicase ATP-binding" evidence="16">
    <location>
        <begin position="883"/>
        <end position="1058"/>
    </location>
</feature>
<evidence type="ECO:0000259" key="15">
    <source>
        <dbReference type="PROSITE" id="PS50967"/>
    </source>
</evidence>
<dbReference type="EC" id="5.6.2.4" evidence="11"/>
<feature type="region of interest" description="Disordered" evidence="13">
    <location>
        <begin position="787"/>
        <end position="843"/>
    </location>
</feature>
<evidence type="ECO:0000256" key="3">
    <source>
        <dbReference type="ARBA" id="ARBA00022741"/>
    </source>
</evidence>
<feature type="compositionally biased region" description="Polar residues" evidence="13">
    <location>
        <begin position="387"/>
        <end position="398"/>
    </location>
</feature>
<dbReference type="CDD" id="cd18794">
    <property type="entry name" value="SF2_C_RecQ"/>
    <property type="match status" value="1"/>
</dbReference>
<dbReference type="InterPro" id="IPR012532">
    <property type="entry name" value="BDHCT"/>
</dbReference>
<dbReference type="GO" id="GO:0006508">
    <property type="term" value="P:proteolysis"/>
    <property type="evidence" value="ECO:0007669"/>
    <property type="project" value="InterPro"/>
</dbReference>
<dbReference type="GO" id="GO:0003677">
    <property type="term" value="F:DNA binding"/>
    <property type="evidence" value="ECO:0007669"/>
    <property type="project" value="UniProtKB-KW"/>
</dbReference>
<feature type="chain" id="PRO_5026045169" description="DNA 3'-5' helicase" evidence="14">
    <location>
        <begin position="16"/>
        <end position="1489"/>
    </location>
</feature>
<dbReference type="Proteomes" id="UP000503349">
    <property type="component" value="Chromosome 4"/>
</dbReference>
<accession>A0A6G1PFC9</accession>
<dbReference type="SMART" id="SM00490">
    <property type="entry name" value="HELICc"/>
    <property type="match status" value="1"/>
</dbReference>
<evidence type="ECO:0000313" key="19">
    <source>
        <dbReference type="Proteomes" id="UP000503349"/>
    </source>
</evidence>
<dbReference type="CDD" id="cd18016">
    <property type="entry name" value="DEXHc_RecQ2_BLM"/>
    <property type="match status" value="1"/>
</dbReference>
<evidence type="ECO:0000259" key="17">
    <source>
        <dbReference type="PROSITE" id="PS51194"/>
    </source>
</evidence>
<reference evidence="18 19" key="1">
    <citation type="submission" date="2019-02" db="EMBL/GenBank/DDBJ databases">
        <title>Opniocepnalus argus genome.</title>
        <authorList>
            <person name="Zhou C."/>
            <person name="Xiao S."/>
        </authorList>
    </citation>
    <scope>NUCLEOTIDE SEQUENCE [LARGE SCALE GENOMIC DNA]</scope>
    <source>
        <strain evidence="18">OARG1902GOOAL</strain>
        <tissue evidence="18">Muscle</tissue>
    </source>
</reference>
<dbReference type="GO" id="GO:0043138">
    <property type="term" value="F:3'-5' DNA helicase activity"/>
    <property type="evidence" value="ECO:0007669"/>
    <property type="project" value="UniProtKB-EC"/>
</dbReference>
<feature type="compositionally biased region" description="Low complexity" evidence="13">
    <location>
        <begin position="795"/>
        <end position="809"/>
    </location>
</feature>
<proteinExistence type="inferred from homology"/>
<feature type="domain" description="Helicase C-terminal" evidence="17">
    <location>
        <begin position="1073"/>
        <end position="1236"/>
    </location>
</feature>
<dbReference type="SMART" id="SM00645">
    <property type="entry name" value="Pept_C1"/>
    <property type="match status" value="1"/>
</dbReference>
<dbReference type="Gene3D" id="3.40.50.300">
    <property type="entry name" value="P-loop containing nucleotide triphosphate hydrolases"/>
    <property type="match status" value="2"/>
</dbReference>
<protein>
    <recommendedName>
        <fullName evidence="11">DNA 3'-5' helicase</fullName>
        <ecNumber evidence="11">5.6.2.4</ecNumber>
    </recommendedName>
    <alternativeName>
        <fullName evidence="12">DNA 3'-5' helicase BLM</fullName>
    </alternativeName>
</protein>
<dbReference type="SMART" id="SM00848">
    <property type="entry name" value="Inhibitor_I29"/>
    <property type="match status" value="1"/>
</dbReference>
<dbReference type="GO" id="GO:0005694">
    <property type="term" value="C:chromosome"/>
    <property type="evidence" value="ECO:0007669"/>
    <property type="project" value="TreeGrafter"/>
</dbReference>
<dbReference type="InterPro" id="IPR018982">
    <property type="entry name" value="RQC_domain"/>
</dbReference>
<dbReference type="GO" id="GO:0005737">
    <property type="term" value="C:cytoplasm"/>
    <property type="evidence" value="ECO:0007669"/>
    <property type="project" value="TreeGrafter"/>
</dbReference>
<organism evidence="18 19">
    <name type="scientific">Channa argus</name>
    <name type="common">Northern snakehead</name>
    <name type="synonym">Ophicephalus argus</name>
    <dbReference type="NCBI Taxonomy" id="215402"/>
    <lineage>
        <taxon>Eukaryota</taxon>
        <taxon>Metazoa</taxon>
        <taxon>Chordata</taxon>
        <taxon>Craniata</taxon>
        <taxon>Vertebrata</taxon>
        <taxon>Euteleostomi</taxon>
        <taxon>Actinopterygii</taxon>
        <taxon>Neopterygii</taxon>
        <taxon>Teleostei</taxon>
        <taxon>Neoteleostei</taxon>
        <taxon>Acanthomorphata</taxon>
        <taxon>Anabantaria</taxon>
        <taxon>Anabantiformes</taxon>
        <taxon>Channoidei</taxon>
        <taxon>Channidae</taxon>
        <taxon>Channa</taxon>
    </lineage>
</organism>
<keyword evidence="5" id="KW-0347">Helicase</keyword>
<evidence type="ECO:0000256" key="1">
    <source>
        <dbReference type="ARBA" id="ARBA00001947"/>
    </source>
</evidence>
<dbReference type="InterPro" id="IPR036390">
    <property type="entry name" value="WH_DNA-bd_sf"/>
</dbReference>
<dbReference type="InterPro" id="IPR010997">
    <property type="entry name" value="HRDC-like_sf"/>
</dbReference>
<keyword evidence="4" id="KW-0378">Hydrolase</keyword>
<dbReference type="InterPro" id="IPR038765">
    <property type="entry name" value="Papain-like_cys_pep_sf"/>
</dbReference>
<dbReference type="PROSITE" id="PS51192">
    <property type="entry name" value="HELICASE_ATP_BIND_1"/>
    <property type="match status" value="1"/>
</dbReference>
<dbReference type="SMART" id="SM00956">
    <property type="entry name" value="RQC"/>
    <property type="match status" value="1"/>
</dbReference>
<evidence type="ECO:0000256" key="14">
    <source>
        <dbReference type="SAM" id="SignalP"/>
    </source>
</evidence>
<evidence type="ECO:0000256" key="8">
    <source>
        <dbReference type="ARBA" id="ARBA00023235"/>
    </source>
</evidence>
<feature type="signal peptide" evidence="14">
    <location>
        <begin position="1"/>
        <end position="15"/>
    </location>
</feature>
<dbReference type="Pfam" id="PF00112">
    <property type="entry name" value="Peptidase_C1"/>
    <property type="match status" value="1"/>
</dbReference>
<dbReference type="InterPro" id="IPR027417">
    <property type="entry name" value="P-loop_NTPase"/>
</dbReference>
<evidence type="ECO:0000256" key="9">
    <source>
        <dbReference type="ARBA" id="ARBA00023242"/>
    </source>
</evidence>
<dbReference type="Pfam" id="PF09382">
    <property type="entry name" value="RQC"/>
    <property type="match status" value="1"/>
</dbReference>
<dbReference type="GO" id="GO:0005524">
    <property type="term" value="F:ATP binding"/>
    <property type="evidence" value="ECO:0007669"/>
    <property type="project" value="UniProtKB-KW"/>
</dbReference>
<dbReference type="EMBL" id="CM015715">
    <property type="protein sequence ID" value="KAF3688834.1"/>
    <property type="molecule type" value="Genomic_DNA"/>
</dbReference>
<dbReference type="InterPro" id="IPR002464">
    <property type="entry name" value="DNA/RNA_helicase_DEAH_CS"/>
</dbReference>
<dbReference type="PANTHER" id="PTHR13710:SF153">
    <property type="entry name" value="RECQ-LIKE DNA HELICASE BLM"/>
    <property type="match status" value="1"/>
</dbReference>
<dbReference type="SMART" id="SM00487">
    <property type="entry name" value="DEXDc"/>
    <property type="match status" value="1"/>
</dbReference>
<evidence type="ECO:0000313" key="18">
    <source>
        <dbReference type="EMBL" id="KAF3688834.1"/>
    </source>
</evidence>
<keyword evidence="9" id="KW-0539">Nucleus</keyword>
<dbReference type="PROSITE" id="PS51194">
    <property type="entry name" value="HELICASE_CTER"/>
    <property type="match status" value="1"/>
</dbReference>
<dbReference type="SMART" id="SM00341">
    <property type="entry name" value="HRDC"/>
    <property type="match status" value="1"/>
</dbReference>
<dbReference type="InterPro" id="IPR014001">
    <property type="entry name" value="Helicase_ATP-bd"/>
</dbReference>
<dbReference type="PANTHER" id="PTHR13710">
    <property type="entry name" value="DNA HELICASE RECQ FAMILY MEMBER"/>
    <property type="match status" value="1"/>
</dbReference>
<sequence length="1489" mass="166512">MNTLLLFALVSAASASHLSEQDEFHFKSWMAQLSAASNNPQIKAGPLHVQHNKAYGMKEYFERLQIFTDNKRRIDKHNAGNHSFTMRLNQFSDMTFSEFRKSFLISEPQNCSATKGNYLSNNGPLPDSIDWRKKGNYVTPVKNQSEQQLVDCAQDFNNHGCNGGLPSQAFEYIMYNKGLMTENDYPYKGRENQCSYKPELAAAFVKEVVNVTAYDEMGMVDAVATHNPVSFAFEVTDDFMSYHKGVYTRAFSFKKKSSSGTTKVEVKNKVITANVLANRNVNVPKDTLVTKSPLTFPNKLERPQRSKINNFFPVSSKGKSDSISPTGNCSPVECGVRGINRSIYDSQFTNDTGTTSTNLDVSLGFPEDNWDDFDDFEIPVKTKNDSFVSDIPQTSGKPLSSPYRKKKDVTAKVNPVTTVVTPELNRNGLSRSEISCNETDEPEHCVNKAPASPGPHLNQDLTEFEMDYSPIKPNRRRRPAPLKSVLSDSEEDNNVKPELFEDKTDKEKWIDQVIEVDDNSDPEDDLDYIPPSPIPAEIPHTSSMLKTRSKLADDEPRHCPVQSKGPITSLHGFSDYNSKDTMNGQLLRIMESICSLVDSIPEHELIALSCGDELLLKRAQRKRILATGGDAVFRMQQPDSTVISESTSKEKCILSSDVSSVISSNSSVPVDSKNPQIRRSSVMSLDYDSDPSVNVKSLHSKGSEMLYVENEVICDSPSTYSLTKPSFNFSKKASTDVDDSDLFFSPKKQDTGVQIKTNTPATTAVGEQDDFYIDDFDIDDFNDSDIPAYFDEPPTSSSSGQNSSTVTTTVKEGGPSKSSWEKKPTTPVSGPKPSKICSPEPTYRNPAHDRFRGFNFPHSPEMMKIFHKRFGLHQFRFNQLEAINATILGEDAFVLMPTGGGKSLCYQLPACVSPGVTVVISPLKSLIVDQVQKLTTLDIPATSLSGGISDSEAARIYMQLSRKEPLIKLLYVTPEKVSASNKLISALHNLYERGLLARFVIDEAHCVSQWGHDFRPDYKRLHELRQKFPNVPMMALTATATPRVQKDILNQLNMTRPQVFTMSFNRTNLKYAVLPKKPKKVDEDCISWIKKHYPRDSGIVYCLSRNDCDAMAESLQRAGILALSYHAGLSDGDREYVQSKWINQDGCQVICATIAFGMGIDKPDVRYVIHASLPKSVEGYYQESGRAGRDGEQYKMRNVTEDVKKIVRFVQENCEKVGARFGKTAQQNRLTLNMLVDIFLGSKSAKIQTGMFGMGAAYSRHNADRLFKKLVLDNILVEDLYITVNGQAVTYISAGPKTMNVLSGHMQVEFYETESASSIRKHKAAAAKNVSKREEKVQECLKELSDLCKKLGKAFGIHYYNIFSTATLKIIAEKLSSDPEVLLQIDGVTEDKLEKYGAEVIQVLQKYSEWQLPEEQTNSGGDGWIDTKRGRARIDYDDQDDTESSTYFRNEPAQGKKRKKAPFFKYSKKKKYVNASANSKGSVVCHLLQ</sequence>
<dbReference type="GO" id="GO:0009378">
    <property type="term" value="F:four-way junction helicase activity"/>
    <property type="evidence" value="ECO:0007669"/>
    <property type="project" value="TreeGrafter"/>
</dbReference>
<dbReference type="Pfam" id="PF08246">
    <property type="entry name" value="Inhibitor_I29"/>
    <property type="match status" value="1"/>
</dbReference>
<evidence type="ECO:0000256" key="4">
    <source>
        <dbReference type="ARBA" id="ARBA00022801"/>
    </source>
</evidence>
<keyword evidence="6" id="KW-0067">ATP-binding</keyword>
<keyword evidence="8" id="KW-0413">Isomerase</keyword>
<dbReference type="NCBIfam" id="TIGR00614">
    <property type="entry name" value="recQ_fam"/>
    <property type="match status" value="1"/>
</dbReference>
<dbReference type="FunFam" id="1.10.150.80:FF:000003">
    <property type="entry name" value="Bloom syndrome RecQ-like helicase"/>
    <property type="match status" value="1"/>
</dbReference>
<dbReference type="SUPFAM" id="SSF47819">
    <property type="entry name" value="HRDC-like"/>
    <property type="match status" value="1"/>
</dbReference>
<evidence type="ECO:0000256" key="10">
    <source>
        <dbReference type="ARBA" id="ARBA00034617"/>
    </source>
</evidence>
<dbReference type="InterPro" id="IPR004589">
    <property type="entry name" value="DNA_helicase_ATP-dep_RecQ"/>
</dbReference>
<dbReference type="Pfam" id="PF00271">
    <property type="entry name" value="Helicase_C"/>
    <property type="match status" value="1"/>
</dbReference>
<feature type="region of interest" description="Disordered" evidence="13">
    <location>
        <begin position="387"/>
        <end position="410"/>
    </location>
</feature>